<accession>A0AAV7XVE6</accession>
<gene>
    <name evidence="2" type="ORF">ONE63_006256</name>
</gene>
<sequence>MSDHSFSTDFEMANGSQMESMRQQQGQEKKAHSSDHAKAIKSIEATHAVWSLTTQNLFYAAKHAGDTMKMTFTIGNQEPRMSMWSHGVISQGSNS</sequence>
<name>A0AAV7XVE6_9NEOP</name>
<evidence type="ECO:0000256" key="1">
    <source>
        <dbReference type="SAM" id="MobiDB-lite"/>
    </source>
</evidence>
<keyword evidence="3" id="KW-1185">Reference proteome</keyword>
<proteinExistence type="predicted"/>
<evidence type="ECO:0000313" key="3">
    <source>
        <dbReference type="Proteomes" id="UP001075354"/>
    </source>
</evidence>
<reference evidence="2" key="1">
    <citation type="submission" date="2022-12" db="EMBL/GenBank/DDBJ databases">
        <title>Chromosome-level genome assembly of the bean flower thrips Megalurothrips usitatus.</title>
        <authorList>
            <person name="Ma L."/>
            <person name="Liu Q."/>
            <person name="Li H."/>
            <person name="Cai W."/>
        </authorList>
    </citation>
    <scope>NUCLEOTIDE SEQUENCE</scope>
    <source>
        <strain evidence="2">Cailab_2022a</strain>
    </source>
</reference>
<dbReference type="Proteomes" id="UP001075354">
    <property type="component" value="Chromosome 3"/>
</dbReference>
<comment type="caution">
    <text evidence="2">The sequence shown here is derived from an EMBL/GenBank/DDBJ whole genome shotgun (WGS) entry which is preliminary data.</text>
</comment>
<feature type="compositionally biased region" description="Basic and acidic residues" evidence="1">
    <location>
        <begin position="27"/>
        <end position="38"/>
    </location>
</feature>
<protein>
    <submittedName>
        <fullName evidence="2">Uncharacterized protein</fullName>
    </submittedName>
</protein>
<feature type="region of interest" description="Disordered" evidence="1">
    <location>
        <begin position="1"/>
        <end position="39"/>
    </location>
</feature>
<dbReference type="EMBL" id="JAPTSV010000003">
    <property type="protein sequence ID" value="KAJ1529482.1"/>
    <property type="molecule type" value="Genomic_DNA"/>
</dbReference>
<evidence type="ECO:0000313" key="2">
    <source>
        <dbReference type="EMBL" id="KAJ1529482.1"/>
    </source>
</evidence>
<dbReference type="AlphaFoldDB" id="A0AAV7XVE6"/>
<organism evidence="2 3">
    <name type="scientific">Megalurothrips usitatus</name>
    <name type="common">bean blossom thrips</name>
    <dbReference type="NCBI Taxonomy" id="439358"/>
    <lineage>
        <taxon>Eukaryota</taxon>
        <taxon>Metazoa</taxon>
        <taxon>Ecdysozoa</taxon>
        <taxon>Arthropoda</taxon>
        <taxon>Hexapoda</taxon>
        <taxon>Insecta</taxon>
        <taxon>Pterygota</taxon>
        <taxon>Neoptera</taxon>
        <taxon>Paraneoptera</taxon>
        <taxon>Thysanoptera</taxon>
        <taxon>Terebrantia</taxon>
        <taxon>Thripoidea</taxon>
        <taxon>Thripidae</taxon>
        <taxon>Megalurothrips</taxon>
    </lineage>
</organism>
<feature type="compositionally biased region" description="Polar residues" evidence="1">
    <location>
        <begin position="1"/>
        <end position="26"/>
    </location>
</feature>